<dbReference type="Proteomes" id="UP001488805">
    <property type="component" value="Unassembled WGS sequence"/>
</dbReference>
<accession>A0AAW1F200</accession>
<sequence length="102" mass="10947">MRRRLFEKESFMGGRISGQAKQSHGEIAGAASVARRFLAVPVCALMGAPESLWAASQKSAQTHPPSTSRCDKDKVVQPPAPHTLGPTPNCHSTANRLCHCKP</sequence>
<name>A0AAW1F200_ZOAVI</name>
<evidence type="ECO:0000313" key="3">
    <source>
        <dbReference type="Proteomes" id="UP001488805"/>
    </source>
</evidence>
<comment type="caution">
    <text evidence="2">The sequence shown here is derived from an EMBL/GenBank/DDBJ whole genome shotgun (WGS) entry which is preliminary data.</text>
</comment>
<reference evidence="2 3" key="1">
    <citation type="journal article" date="2024" name="Genome Biol. Evol.">
        <title>Chromosome-level genome assembly of the viviparous eelpout Zoarces viviparus.</title>
        <authorList>
            <person name="Fuhrmann N."/>
            <person name="Brasseur M.V."/>
            <person name="Bakowski C.E."/>
            <person name="Podsiadlowski L."/>
            <person name="Prost S."/>
            <person name="Krehenwinkel H."/>
            <person name="Mayer C."/>
        </authorList>
    </citation>
    <scope>NUCLEOTIDE SEQUENCE [LARGE SCALE GENOMIC DNA]</scope>
    <source>
        <strain evidence="2">NO-MEL_2022_Ind0_liver</strain>
    </source>
</reference>
<proteinExistence type="predicted"/>
<evidence type="ECO:0000313" key="2">
    <source>
        <dbReference type="EMBL" id="KAK9528195.1"/>
    </source>
</evidence>
<keyword evidence="3" id="KW-1185">Reference proteome</keyword>
<feature type="compositionally biased region" description="Polar residues" evidence="1">
    <location>
        <begin position="54"/>
        <end position="68"/>
    </location>
</feature>
<protein>
    <submittedName>
        <fullName evidence="2">Uncharacterized protein</fullName>
    </submittedName>
</protein>
<dbReference type="EMBL" id="JBCEZU010000112">
    <property type="protein sequence ID" value="KAK9528195.1"/>
    <property type="molecule type" value="Genomic_DNA"/>
</dbReference>
<feature type="region of interest" description="Disordered" evidence="1">
    <location>
        <begin position="54"/>
        <end position="88"/>
    </location>
</feature>
<gene>
    <name evidence="2" type="ORF">VZT92_014683</name>
</gene>
<dbReference type="AlphaFoldDB" id="A0AAW1F200"/>
<organism evidence="2 3">
    <name type="scientific">Zoarces viviparus</name>
    <name type="common">Viviparous eelpout</name>
    <name type="synonym">Blennius viviparus</name>
    <dbReference type="NCBI Taxonomy" id="48416"/>
    <lineage>
        <taxon>Eukaryota</taxon>
        <taxon>Metazoa</taxon>
        <taxon>Chordata</taxon>
        <taxon>Craniata</taxon>
        <taxon>Vertebrata</taxon>
        <taxon>Euteleostomi</taxon>
        <taxon>Actinopterygii</taxon>
        <taxon>Neopterygii</taxon>
        <taxon>Teleostei</taxon>
        <taxon>Neoteleostei</taxon>
        <taxon>Acanthomorphata</taxon>
        <taxon>Eupercaria</taxon>
        <taxon>Perciformes</taxon>
        <taxon>Cottioidei</taxon>
        <taxon>Zoarcales</taxon>
        <taxon>Zoarcidae</taxon>
        <taxon>Zoarcinae</taxon>
        <taxon>Zoarces</taxon>
    </lineage>
</organism>
<evidence type="ECO:0000256" key="1">
    <source>
        <dbReference type="SAM" id="MobiDB-lite"/>
    </source>
</evidence>